<accession>A0A162Z4E3</accession>
<keyword evidence="1" id="KW-0472">Membrane</keyword>
<dbReference type="Proteomes" id="UP000185657">
    <property type="component" value="Unassembled WGS sequence"/>
</dbReference>
<evidence type="ECO:0000313" key="4">
    <source>
        <dbReference type="EMBL" id="OAD43623.1"/>
    </source>
</evidence>
<feature type="transmembrane region" description="Helical" evidence="1">
    <location>
        <begin position="64"/>
        <end position="86"/>
    </location>
</feature>
<gene>
    <name evidence="3" type="ORF">LPB072_17430</name>
    <name evidence="4" type="ORF">LPB72_03605</name>
</gene>
<dbReference type="EMBL" id="LVWD01000003">
    <property type="protein sequence ID" value="OAD43623.1"/>
    <property type="molecule type" value="Genomic_DNA"/>
</dbReference>
<evidence type="ECO:0000313" key="5">
    <source>
        <dbReference type="Proteomes" id="UP000185657"/>
    </source>
</evidence>
<evidence type="ECO:0000313" key="6">
    <source>
        <dbReference type="Proteomes" id="UP000185680"/>
    </source>
</evidence>
<feature type="domain" description="2TM" evidence="2">
    <location>
        <begin position="22"/>
        <end position="98"/>
    </location>
</feature>
<dbReference type="Pfam" id="PF13239">
    <property type="entry name" value="2TM"/>
    <property type="match status" value="1"/>
</dbReference>
<sequence>MTIDFTTAPEQSPLSPDLERLARQRAKARLGWYGHATLYATVITGLALLSWWQGRLWAAGPALGWGLGLAIHGARVFFADLGAGLGERLVRRERQRLINHNR</sequence>
<dbReference type="AlphaFoldDB" id="A0A162Z4E3"/>
<evidence type="ECO:0000256" key="1">
    <source>
        <dbReference type="SAM" id="Phobius"/>
    </source>
</evidence>
<reference evidence="3 6" key="2">
    <citation type="submission" date="2016-10" db="EMBL/GenBank/DDBJ databases">
        <title>Hydorgenophaga sp. LPB0072 isolated from gastropod.</title>
        <authorList>
            <person name="Kim E."/>
            <person name="Yi H."/>
        </authorList>
    </citation>
    <scope>NUCLEOTIDE SEQUENCE [LARGE SCALE GENOMIC DNA]</scope>
    <source>
        <strain evidence="3 6">LPB0072</strain>
    </source>
</reference>
<organism evidence="3 6">
    <name type="scientific">Hydrogenophaga crassostreae</name>
    <dbReference type="NCBI Taxonomy" id="1763535"/>
    <lineage>
        <taxon>Bacteria</taxon>
        <taxon>Pseudomonadati</taxon>
        <taxon>Pseudomonadota</taxon>
        <taxon>Betaproteobacteria</taxon>
        <taxon>Burkholderiales</taxon>
        <taxon>Comamonadaceae</taxon>
        <taxon>Hydrogenophaga</taxon>
    </lineage>
</organism>
<dbReference type="STRING" id="1763535.LPB072_17430"/>
<name>A0A162Z4E3_9BURK</name>
<protein>
    <recommendedName>
        <fullName evidence="2">2TM domain-containing protein</fullName>
    </recommendedName>
</protein>
<dbReference type="KEGG" id="hyl:LPB072_17430"/>
<reference evidence="4 5" key="1">
    <citation type="submission" date="2016-02" db="EMBL/GenBank/DDBJ databases">
        <title>Draft genome sequence of Hydrogenophaga sp. LPB0072.</title>
        <authorList>
            <person name="Shin S.-K."/>
            <person name="Yi H."/>
        </authorList>
    </citation>
    <scope>NUCLEOTIDE SEQUENCE [LARGE SCALE GENOMIC DNA]</scope>
    <source>
        <strain evidence="4 5">LPB0072</strain>
    </source>
</reference>
<keyword evidence="5" id="KW-1185">Reference proteome</keyword>
<keyword evidence="1" id="KW-0812">Transmembrane</keyword>
<dbReference type="RefSeq" id="WP_066085828.1">
    <property type="nucleotide sequence ID" value="NZ_CP017476.1"/>
</dbReference>
<evidence type="ECO:0000313" key="3">
    <source>
        <dbReference type="EMBL" id="AOW14353.1"/>
    </source>
</evidence>
<dbReference type="Proteomes" id="UP000185680">
    <property type="component" value="Chromosome"/>
</dbReference>
<proteinExistence type="predicted"/>
<dbReference type="EMBL" id="CP017476">
    <property type="protein sequence ID" value="AOW14353.1"/>
    <property type="molecule type" value="Genomic_DNA"/>
</dbReference>
<evidence type="ECO:0000259" key="2">
    <source>
        <dbReference type="Pfam" id="PF13239"/>
    </source>
</evidence>
<keyword evidence="1" id="KW-1133">Transmembrane helix</keyword>
<dbReference type="OrthoDB" id="21915at2"/>
<dbReference type="InterPro" id="IPR025698">
    <property type="entry name" value="2TM_dom"/>
</dbReference>
<feature type="transmembrane region" description="Helical" evidence="1">
    <location>
        <begin position="30"/>
        <end position="52"/>
    </location>
</feature>